<dbReference type="PANTHER" id="PTHR48101:SF1">
    <property type="entry name" value="METHYLMALONYL-COA MUTASE, LARGE SUBUNIT"/>
    <property type="match status" value="1"/>
</dbReference>
<dbReference type="AlphaFoldDB" id="A0A7C0X138"/>
<dbReference type="InterPro" id="IPR016176">
    <property type="entry name" value="Cbl-dep_enz_cat"/>
</dbReference>
<dbReference type="GO" id="GO:0016866">
    <property type="term" value="F:intramolecular transferase activity"/>
    <property type="evidence" value="ECO:0007669"/>
    <property type="project" value="InterPro"/>
</dbReference>
<name>A0A7C0X138_9EURY</name>
<dbReference type="Gene3D" id="3.20.20.240">
    <property type="entry name" value="Methylmalonyl-CoA mutase"/>
    <property type="match status" value="1"/>
</dbReference>
<sequence>SLTRQQPMVNIIRTTVQALAAALGGCQSMHTNSYDEAICLPTEESVTLAVRTQLVLKEESRIGNVIDPLGGSYYIEWLTDEIEDRVWKYLDKIEQVGGIVKALESGWIYREMAEAFHKRRRAIETGEERVIGVNCYVSEEKQKVEVFRTNPNAAKIEQERIKKLKAERDNRKIEELLDRLRRVCEREENVMPVVMELMGKGATLYEVCDTYRDVWGEWKQPIVF</sequence>
<reference evidence="3" key="1">
    <citation type="journal article" date="2020" name="mSystems">
        <title>Genome- and Community-Level Interaction Insights into Carbon Utilization and Element Cycling Functions of Hydrothermarchaeota in Hydrothermal Sediment.</title>
        <authorList>
            <person name="Zhou Z."/>
            <person name="Liu Y."/>
            <person name="Xu W."/>
            <person name="Pan J."/>
            <person name="Luo Z.H."/>
            <person name="Li M."/>
        </authorList>
    </citation>
    <scope>NUCLEOTIDE SEQUENCE [LARGE SCALE GENOMIC DNA]</scope>
    <source>
        <strain evidence="3">HyVt-185</strain>
    </source>
</reference>
<evidence type="ECO:0000256" key="1">
    <source>
        <dbReference type="SAM" id="Coils"/>
    </source>
</evidence>
<protein>
    <submittedName>
        <fullName evidence="3">Methylmalonyl-CoA mutase</fullName>
    </submittedName>
</protein>
<evidence type="ECO:0000259" key="2">
    <source>
        <dbReference type="Pfam" id="PF01642"/>
    </source>
</evidence>
<keyword evidence="1" id="KW-0175">Coiled coil</keyword>
<feature type="non-terminal residue" evidence="3">
    <location>
        <position position="1"/>
    </location>
</feature>
<dbReference type="EMBL" id="DQZR01000181">
    <property type="protein sequence ID" value="HDM36430.1"/>
    <property type="molecule type" value="Genomic_DNA"/>
</dbReference>
<comment type="caution">
    <text evidence="3">The sequence shown here is derived from an EMBL/GenBank/DDBJ whole genome shotgun (WGS) entry which is preliminary data.</text>
</comment>
<accession>A0A7C0X138</accession>
<evidence type="ECO:0000313" key="3">
    <source>
        <dbReference type="EMBL" id="HDM36430.1"/>
    </source>
</evidence>
<gene>
    <name evidence="3" type="ORF">ENG09_04160</name>
</gene>
<dbReference type="PANTHER" id="PTHR48101">
    <property type="entry name" value="METHYLMALONYL-COA MUTASE, MITOCHONDRIAL-RELATED"/>
    <property type="match status" value="1"/>
</dbReference>
<feature type="coiled-coil region" evidence="1">
    <location>
        <begin position="154"/>
        <end position="190"/>
    </location>
</feature>
<organism evidence="3">
    <name type="scientific">Candidatus Syntropharchaeum butanivorans</name>
    <dbReference type="NCBI Taxonomy" id="1839936"/>
    <lineage>
        <taxon>Archaea</taxon>
        <taxon>Methanobacteriati</taxon>
        <taxon>Methanobacteriota</taxon>
        <taxon>Stenosarchaea group</taxon>
        <taxon>Methanomicrobia</taxon>
        <taxon>Methanosarcinales</taxon>
        <taxon>ANME-2 cluster</taxon>
        <taxon>Candidatus Syntropharchaeum</taxon>
    </lineage>
</organism>
<dbReference type="InterPro" id="IPR006099">
    <property type="entry name" value="MeMalonylCoA_mutase_a/b_cat"/>
</dbReference>
<dbReference type="Pfam" id="PF01642">
    <property type="entry name" value="MM_CoA_mutase"/>
    <property type="match status" value="1"/>
</dbReference>
<feature type="domain" description="Methylmalonyl-CoA mutase alpha/beta chain catalytic" evidence="2">
    <location>
        <begin position="1"/>
        <end position="217"/>
    </location>
</feature>
<proteinExistence type="predicted"/>
<dbReference type="SUPFAM" id="SSF51703">
    <property type="entry name" value="Cobalamin (vitamin B12)-dependent enzymes"/>
    <property type="match status" value="1"/>
</dbReference>
<dbReference type="GO" id="GO:0031419">
    <property type="term" value="F:cobalamin binding"/>
    <property type="evidence" value="ECO:0007669"/>
    <property type="project" value="InterPro"/>
</dbReference>
<dbReference type="Proteomes" id="UP000885863">
    <property type="component" value="Unassembled WGS sequence"/>
</dbReference>